<keyword evidence="4" id="KW-1185">Reference proteome</keyword>
<dbReference type="Gene3D" id="2.40.50.220">
    <property type="entry name" value="EutN/Ccml"/>
    <property type="match status" value="1"/>
</dbReference>
<dbReference type="RefSeq" id="WP_308985035.1">
    <property type="nucleotide sequence ID" value="NZ_JARXIC010000012.1"/>
</dbReference>
<dbReference type="PROSITE" id="PS51932">
    <property type="entry name" value="BMV"/>
    <property type="match status" value="1"/>
</dbReference>
<dbReference type="Pfam" id="PF03319">
    <property type="entry name" value="EutN_CcmL"/>
    <property type="match status" value="1"/>
</dbReference>
<keyword evidence="2" id="KW-1283">Bacterial microcompartment</keyword>
<dbReference type="InterPro" id="IPR004992">
    <property type="entry name" value="EutN_CcmL"/>
</dbReference>
<proteinExistence type="predicted"/>
<dbReference type="Proteomes" id="UP001243717">
    <property type="component" value="Unassembled WGS sequence"/>
</dbReference>
<evidence type="ECO:0000313" key="3">
    <source>
        <dbReference type="EMBL" id="MDQ8194567.1"/>
    </source>
</evidence>
<dbReference type="SUPFAM" id="SSF159133">
    <property type="entry name" value="EutN/CcmL-like"/>
    <property type="match status" value="1"/>
</dbReference>
<evidence type="ECO:0000256" key="2">
    <source>
        <dbReference type="ARBA" id="ARBA00024446"/>
    </source>
</evidence>
<name>A0ABU1AIB9_9BACT</name>
<comment type="caution">
    <text evidence="3">The sequence shown here is derived from an EMBL/GenBank/DDBJ whole genome shotgun (WGS) entry which is preliminary data.</text>
</comment>
<comment type="subcellular location">
    <subcellularLocation>
        <location evidence="1">Bacterial microcompartment</location>
    </subcellularLocation>
</comment>
<dbReference type="EMBL" id="JARXIC010000012">
    <property type="protein sequence ID" value="MDQ8194567.1"/>
    <property type="molecule type" value="Genomic_DNA"/>
</dbReference>
<protein>
    <submittedName>
        <fullName evidence="3">EutN/CcmL family microcompartment protein</fullName>
    </submittedName>
</protein>
<organism evidence="3 4">
    <name type="scientific">Thalassobacterium sedimentorum</name>
    <dbReference type="NCBI Taxonomy" id="3041258"/>
    <lineage>
        <taxon>Bacteria</taxon>
        <taxon>Pseudomonadati</taxon>
        <taxon>Verrucomicrobiota</taxon>
        <taxon>Opitutia</taxon>
        <taxon>Puniceicoccales</taxon>
        <taxon>Coraliomargaritaceae</taxon>
        <taxon>Thalassobacterium</taxon>
    </lineage>
</organism>
<accession>A0ABU1AIB9</accession>
<evidence type="ECO:0000313" key="4">
    <source>
        <dbReference type="Proteomes" id="UP001243717"/>
    </source>
</evidence>
<gene>
    <name evidence="3" type="ORF">QEH59_09030</name>
</gene>
<evidence type="ECO:0000256" key="1">
    <source>
        <dbReference type="ARBA" id="ARBA00024322"/>
    </source>
</evidence>
<sequence length="87" mass="9175">MILARVDGHAVISIGHSSLKAQKIVLCTPIDEHGADAGSPFAALDPIGAGQHTRVFITTDGSWTQNSVHDDTSPIRNQVMGLVDDAE</sequence>
<reference evidence="3 4" key="1">
    <citation type="submission" date="2023-04" db="EMBL/GenBank/DDBJ databases">
        <title>A novel bacteria isolated from coastal sediment.</title>
        <authorList>
            <person name="Liu X.-J."/>
            <person name="Du Z.-J."/>
        </authorList>
    </citation>
    <scope>NUCLEOTIDE SEQUENCE [LARGE SCALE GENOMIC DNA]</scope>
    <source>
        <strain evidence="3 4">SDUM461004</strain>
    </source>
</reference>
<dbReference type="PANTHER" id="PTHR36539">
    <property type="entry name" value="ETHANOLAMINE UTILIZATION PROTEIN EUTN"/>
    <property type="match status" value="1"/>
</dbReference>
<dbReference type="InterPro" id="IPR036677">
    <property type="entry name" value="EutN_CcmL_sf"/>
</dbReference>